<feature type="compositionally biased region" description="Basic and acidic residues" evidence="10">
    <location>
        <begin position="676"/>
        <end position="695"/>
    </location>
</feature>
<dbReference type="Pfam" id="PF08066">
    <property type="entry name" value="PMC2NT"/>
    <property type="match status" value="1"/>
</dbReference>
<evidence type="ECO:0000256" key="3">
    <source>
        <dbReference type="ARBA" id="ARBA00022722"/>
    </source>
</evidence>
<keyword evidence="4" id="KW-0378">Hydrolase</keyword>
<dbReference type="GO" id="GO:0071038">
    <property type="term" value="P:TRAMP-dependent tRNA surveillance pathway"/>
    <property type="evidence" value="ECO:0007669"/>
    <property type="project" value="TreeGrafter"/>
</dbReference>
<dbReference type="PROSITE" id="PS50967">
    <property type="entry name" value="HRDC"/>
    <property type="match status" value="1"/>
</dbReference>
<dbReference type="InterPro" id="IPR049559">
    <property type="entry name" value="Rrp6p-like_exo"/>
</dbReference>
<dbReference type="InterPro" id="IPR012588">
    <property type="entry name" value="Exosome-assoc_fac_Rrp6_N"/>
</dbReference>
<evidence type="ECO:0000256" key="5">
    <source>
        <dbReference type="ARBA" id="ARBA00022835"/>
    </source>
</evidence>
<dbReference type="InterPro" id="IPR002562">
    <property type="entry name" value="3'-5'_exonuclease_dom"/>
</dbReference>
<dbReference type="InterPro" id="IPR044876">
    <property type="entry name" value="HRDC_dom_sf"/>
</dbReference>
<dbReference type="GO" id="GO:0071036">
    <property type="term" value="P:nuclear polyadenylation-dependent snoRNA catabolic process"/>
    <property type="evidence" value="ECO:0007669"/>
    <property type="project" value="TreeGrafter"/>
</dbReference>
<feature type="domain" description="HRDC" evidence="11">
    <location>
        <begin position="438"/>
        <end position="518"/>
    </location>
</feature>
<keyword evidence="2" id="KW-0698">rRNA processing</keyword>
<dbReference type="InterPro" id="IPR002121">
    <property type="entry name" value="HRDC_dom"/>
</dbReference>
<dbReference type="Gene3D" id="3.30.420.10">
    <property type="entry name" value="Ribonuclease H-like superfamily/Ribonuclease H"/>
    <property type="match status" value="1"/>
</dbReference>
<dbReference type="PANTHER" id="PTHR12124:SF47">
    <property type="entry name" value="EXOSOME COMPONENT 10"/>
    <property type="match status" value="1"/>
</dbReference>
<dbReference type="GO" id="GO:0071044">
    <property type="term" value="P:histone mRNA catabolic process"/>
    <property type="evidence" value="ECO:0007669"/>
    <property type="project" value="TreeGrafter"/>
</dbReference>
<dbReference type="InterPro" id="IPR045092">
    <property type="entry name" value="Rrp6-like"/>
</dbReference>
<organism evidence="12 13">
    <name type="scientific">Danaus chrysippus</name>
    <name type="common">African queen</name>
    <dbReference type="NCBI Taxonomy" id="151541"/>
    <lineage>
        <taxon>Eukaryota</taxon>
        <taxon>Metazoa</taxon>
        <taxon>Ecdysozoa</taxon>
        <taxon>Arthropoda</taxon>
        <taxon>Hexapoda</taxon>
        <taxon>Insecta</taxon>
        <taxon>Pterygota</taxon>
        <taxon>Neoptera</taxon>
        <taxon>Endopterygota</taxon>
        <taxon>Lepidoptera</taxon>
        <taxon>Glossata</taxon>
        <taxon>Ditrysia</taxon>
        <taxon>Papilionoidea</taxon>
        <taxon>Nymphalidae</taxon>
        <taxon>Danainae</taxon>
        <taxon>Danaini</taxon>
        <taxon>Danaina</taxon>
        <taxon>Danaus</taxon>
        <taxon>Anosia</taxon>
    </lineage>
</organism>
<dbReference type="OrthoDB" id="2250022at2759"/>
<dbReference type="FunFam" id="3.30.420.10:FF:000059">
    <property type="entry name" value="Exosome complex exonuclease Rrp6"/>
    <property type="match status" value="1"/>
</dbReference>
<dbReference type="PANTHER" id="PTHR12124">
    <property type="entry name" value="POLYMYOSITIS/SCLERODERMA AUTOANTIGEN-RELATED"/>
    <property type="match status" value="1"/>
</dbReference>
<evidence type="ECO:0000256" key="9">
    <source>
        <dbReference type="ARBA" id="ARBA00070365"/>
    </source>
</evidence>
<dbReference type="GO" id="GO:0000166">
    <property type="term" value="F:nucleotide binding"/>
    <property type="evidence" value="ECO:0007669"/>
    <property type="project" value="InterPro"/>
</dbReference>
<comment type="subcellular location">
    <subcellularLocation>
        <location evidence="1">Nucleus</location>
    </subcellularLocation>
</comment>
<dbReference type="InterPro" id="IPR012337">
    <property type="entry name" value="RNaseH-like_sf"/>
</dbReference>
<dbReference type="GO" id="GO:0000175">
    <property type="term" value="F:3'-5'-RNA exonuclease activity"/>
    <property type="evidence" value="ECO:0007669"/>
    <property type="project" value="InterPro"/>
</dbReference>
<dbReference type="Gene3D" id="1.10.150.80">
    <property type="entry name" value="HRDC domain"/>
    <property type="match status" value="1"/>
</dbReference>
<reference evidence="12" key="1">
    <citation type="submission" date="2021-09" db="EMBL/GenBank/DDBJ databases">
        <authorList>
            <person name="Martin H S."/>
        </authorList>
    </citation>
    <scope>NUCLEOTIDE SEQUENCE</scope>
</reference>
<comment type="caution">
    <text evidence="12">The sequence shown here is derived from an EMBL/GenBank/DDBJ whole genome shotgun (WGS) entry which is preliminary data.</text>
</comment>
<feature type="compositionally biased region" description="Basic and acidic residues" evidence="10">
    <location>
        <begin position="764"/>
        <end position="773"/>
    </location>
</feature>
<comment type="similarity">
    <text evidence="8">Belongs to the exosome component 10/RRP6 family.</text>
</comment>
<evidence type="ECO:0000256" key="10">
    <source>
        <dbReference type="SAM" id="MobiDB-lite"/>
    </source>
</evidence>
<dbReference type="SMART" id="SM00341">
    <property type="entry name" value="HRDC"/>
    <property type="match status" value="1"/>
</dbReference>
<evidence type="ECO:0000256" key="1">
    <source>
        <dbReference type="ARBA" id="ARBA00004123"/>
    </source>
</evidence>
<keyword evidence="7" id="KW-0539">Nucleus</keyword>
<evidence type="ECO:0000256" key="2">
    <source>
        <dbReference type="ARBA" id="ARBA00022552"/>
    </source>
</evidence>
<dbReference type="InterPro" id="IPR010997">
    <property type="entry name" value="HRDC-like_sf"/>
</dbReference>
<name>A0A8J2M9E8_9NEOP</name>
<dbReference type="GO" id="GO:0071039">
    <property type="term" value="P:nuclear polyadenylation-dependent CUT catabolic process"/>
    <property type="evidence" value="ECO:0007669"/>
    <property type="project" value="TreeGrafter"/>
</dbReference>
<evidence type="ECO:0000313" key="12">
    <source>
        <dbReference type="EMBL" id="CAG9558785.1"/>
    </source>
</evidence>
<dbReference type="SUPFAM" id="SSF53098">
    <property type="entry name" value="Ribonuclease H-like"/>
    <property type="match status" value="1"/>
</dbReference>
<dbReference type="Proteomes" id="UP000789524">
    <property type="component" value="Unassembled WGS sequence"/>
</dbReference>
<dbReference type="InterPro" id="IPR036397">
    <property type="entry name" value="RNaseH_sf"/>
</dbReference>
<evidence type="ECO:0000313" key="13">
    <source>
        <dbReference type="Proteomes" id="UP000789524"/>
    </source>
</evidence>
<sequence length="784" mass="90028">MNSVLNPEAPEFYPHLTAVTEDGYTKVNKTIRSSNYLPVGTSLEIFKTFHDFNIVSSQMTKNLILQSNDIMNTEIPNVKLKINDDEYNTDHVIDVNDRILDRININIENVCRGEEPGPSFSSPVITKIQVGSTMFFGAKNIARPQLSFKEPVDNSDNLWVPKISDKPNNIKPLALNILYNDEGEAVGYEHPYKIELELYQPPTKVLEPDTEPPTFPKSLEDTPLSFIETVADLEKLVEHLNTVDEIAVDVEHHSYRTYQGITCLIQISTYEGDFIIDTLAVREHVHKLNLAFTDPKKLKVFHGAERDIVWLQRDFGVYVVGMVDTHQAARALALPGLSLKSLLMRYCRVDADKRYQLADWRIRPLPDELRQYARVDTHYLLYMWRRMKADLLANSPDGSLLRSVFENSRHICSLTYNKEVINESSHLKLYVRSKKSFNTRQMAALRLLYRWRDANARELDESTTYLLPNHMLLALAETLPRELQGVSALCNPMPPFLKQNLITVHRMLLSCRELPLEPVLYSSSSGVSIAMAPAPQRMIHDLSHLHYQEGETYPEVDATFVEPDLPVFQTNDAPIVSDLNVDAKMFIPPYDRYRKYRALAQVEEIKEYKDKEAKIAAISKGNELIKTEVLLKLQEAKSMIENEGKEDSKKKSEVHLEESTIKLYDSRSGGTSEGNTNERGRDRSEEGDERSRGKNDVPNQNSAQRKRKMSNAEKAEQEKKREIGNEKASSQNKSDKTKNKNKVKNQSEQTSVKPYNYKKVNYKKFHDEVERTHKQPKSKFKKHK</sequence>
<dbReference type="Pfam" id="PF01612">
    <property type="entry name" value="DNA_pol_A_exo1"/>
    <property type="match status" value="1"/>
</dbReference>
<dbReference type="GO" id="GO:0071040">
    <property type="term" value="P:nuclear polyadenylation-dependent antisense transcript catabolic process"/>
    <property type="evidence" value="ECO:0007669"/>
    <property type="project" value="TreeGrafter"/>
</dbReference>
<keyword evidence="5" id="KW-0271">Exosome</keyword>
<dbReference type="GO" id="GO:0005730">
    <property type="term" value="C:nucleolus"/>
    <property type="evidence" value="ECO:0007669"/>
    <property type="project" value="TreeGrafter"/>
</dbReference>
<feature type="compositionally biased region" description="Basic and acidic residues" evidence="10">
    <location>
        <begin position="710"/>
        <end position="725"/>
    </location>
</feature>
<feature type="compositionally biased region" description="Basic and acidic residues" evidence="10">
    <location>
        <begin position="641"/>
        <end position="660"/>
    </location>
</feature>
<feature type="region of interest" description="Disordered" evidence="10">
    <location>
        <begin position="641"/>
        <end position="784"/>
    </location>
</feature>
<dbReference type="GO" id="GO:0003727">
    <property type="term" value="F:single-stranded RNA binding"/>
    <property type="evidence" value="ECO:0007669"/>
    <property type="project" value="TreeGrafter"/>
</dbReference>
<dbReference type="GO" id="GO:0071051">
    <property type="term" value="P:poly(A)-dependent snoRNA 3'-end processing"/>
    <property type="evidence" value="ECO:0007669"/>
    <property type="project" value="TreeGrafter"/>
</dbReference>
<feature type="compositionally biased region" description="Basic residues" evidence="10">
    <location>
        <begin position="774"/>
        <end position="784"/>
    </location>
</feature>
<keyword evidence="13" id="KW-1185">Reference proteome</keyword>
<accession>A0A8J2M9E8</accession>
<dbReference type="GO" id="GO:0000467">
    <property type="term" value="P:exonucleolytic trimming to generate mature 3'-end of 5.8S rRNA from tricistronic rRNA transcript (SSU-rRNA, 5.8S rRNA, LSU-rRNA)"/>
    <property type="evidence" value="ECO:0007669"/>
    <property type="project" value="InterPro"/>
</dbReference>
<evidence type="ECO:0000256" key="8">
    <source>
        <dbReference type="ARBA" id="ARBA00043957"/>
    </source>
</evidence>
<evidence type="ECO:0000256" key="6">
    <source>
        <dbReference type="ARBA" id="ARBA00022839"/>
    </source>
</evidence>
<dbReference type="GO" id="GO:0071037">
    <property type="term" value="P:nuclear polyadenylation-dependent snRNA catabolic process"/>
    <property type="evidence" value="ECO:0007669"/>
    <property type="project" value="TreeGrafter"/>
</dbReference>
<proteinExistence type="inferred from homology"/>
<gene>
    <name evidence="12" type="ORF">DCHRY22_LOCUS787</name>
</gene>
<evidence type="ECO:0000256" key="4">
    <source>
        <dbReference type="ARBA" id="ARBA00022801"/>
    </source>
</evidence>
<evidence type="ECO:0000256" key="7">
    <source>
        <dbReference type="ARBA" id="ARBA00023242"/>
    </source>
</evidence>
<feature type="compositionally biased region" description="Low complexity" evidence="10">
    <location>
        <begin position="744"/>
        <end position="759"/>
    </location>
</feature>
<protein>
    <recommendedName>
        <fullName evidence="9">Exosome complex component 10 homolog</fullName>
    </recommendedName>
</protein>
<dbReference type="GO" id="GO:0071035">
    <property type="term" value="P:nuclear polyadenylation-dependent rRNA catabolic process"/>
    <property type="evidence" value="ECO:0007669"/>
    <property type="project" value="TreeGrafter"/>
</dbReference>
<dbReference type="FunFam" id="1.10.150.80:FF:000001">
    <property type="entry name" value="Putative exosome component 10"/>
    <property type="match status" value="1"/>
</dbReference>
<dbReference type="CDD" id="cd06147">
    <property type="entry name" value="Rrp6p_like_exo"/>
    <property type="match status" value="1"/>
</dbReference>
<dbReference type="AlphaFoldDB" id="A0A8J2M9E8"/>
<dbReference type="SUPFAM" id="SSF47819">
    <property type="entry name" value="HRDC-like"/>
    <property type="match status" value="1"/>
</dbReference>
<keyword evidence="3" id="KW-0540">Nuclease</keyword>
<dbReference type="SMART" id="SM00474">
    <property type="entry name" value="35EXOc"/>
    <property type="match status" value="1"/>
</dbReference>
<dbReference type="EMBL" id="CAKASE010000043">
    <property type="protein sequence ID" value="CAG9558785.1"/>
    <property type="molecule type" value="Genomic_DNA"/>
</dbReference>
<dbReference type="Pfam" id="PF00570">
    <property type="entry name" value="HRDC"/>
    <property type="match status" value="1"/>
</dbReference>
<dbReference type="GO" id="GO:0000176">
    <property type="term" value="C:nuclear exosome (RNase complex)"/>
    <property type="evidence" value="ECO:0007669"/>
    <property type="project" value="InterPro"/>
</dbReference>
<keyword evidence="6" id="KW-0269">Exonuclease</keyword>
<evidence type="ECO:0000259" key="11">
    <source>
        <dbReference type="PROSITE" id="PS50967"/>
    </source>
</evidence>